<dbReference type="PANTHER" id="PTHR43804:SF9">
    <property type="entry name" value="PEPTIDE CHAIN RELEASE FACTOR HOMOLOG-RELATED"/>
    <property type="match status" value="1"/>
</dbReference>
<dbReference type="InterPro" id="IPR050057">
    <property type="entry name" value="Prokaryotic/Mito_RF"/>
</dbReference>
<protein>
    <recommendedName>
        <fullName evidence="2">Prokaryotic-type class I peptide chain release factors domain-containing protein</fullName>
    </recommendedName>
</protein>
<dbReference type="InterPro" id="IPR045853">
    <property type="entry name" value="Pep_chain_release_fac_I_sf"/>
</dbReference>
<dbReference type="InterPro" id="IPR017509">
    <property type="entry name" value="PrfH"/>
</dbReference>
<dbReference type="Gene3D" id="3.30.160.20">
    <property type="match status" value="1"/>
</dbReference>
<sequence length="179" mass="19506">MWAAEARAAGLACEAVEPVAGPAASLLLSIEGNGAEAFAAARTGTIRWIGTSPFRPQHRRRNWFVGAARVAQTGDMPDLDEADIRYQTLRASGPGGQHVNTTDSAVRATHLPTGLTTFSQDQRSQFANRRIARLKLSLLLEEQRRAAAAAGRREAWSRNHGLERGNAVRTYRGEDFRLG</sequence>
<dbReference type="GO" id="GO:0003747">
    <property type="term" value="F:translation release factor activity"/>
    <property type="evidence" value="ECO:0007669"/>
    <property type="project" value="InterPro"/>
</dbReference>
<dbReference type="eggNOG" id="COG1186">
    <property type="taxonomic scope" value="Bacteria"/>
</dbReference>
<dbReference type="KEGG" id="ssan:NX02_20955"/>
<dbReference type="PATRIC" id="fig|1123269.5.peg.4100"/>
<organism evidence="3 4">
    <name type="scientific">Sphingomonas sanxanigenens DSM 19645 = NX02</name>
    <dbReference type="NCBI Taxonomy" id="1123269"/>
    <lineage>
        <taxon>Bacteria</taxon>
        <taxon>Pseudomonadati</taxon>
        <taxon>Pseudomonadota</taxon>
        <taxon>Alphaproteobacteria</taxon>
        <taxon>Sphingomonadales</taxon>
        <taxon>Sphingomonadaceae</taxon>
        <taxon>Sphingomonas</taxon>
    </lineage>
</organism>
<dbReference type="EMBL" id="CP006644">
    <property type="protein sequence ID" value="AHE55832.1"/>
    <property type="molecule type" value="Genomic_DNA"/>
</dbReference>
<dbReference type="AlphaFoldDB" id="W0AH10"/>
<gene>
    <name evidence="3" type="ORF">NX02_20955</name>
</gene>
<reference evidence="3 4" key="1">
    <citation type="submission" date="2013-07" db="EMBL/GenBank/DDBJ databases">
        <title>Completed genome of Sphingomonas sanxanigenens NX02.</title>
        <authorList>
            <person name="Ma T."/>
            <person name="Huang H."/>
            <person name="Wu M."/>
            <person name="Li X."/>
            <person name="Li G."/>
        </authorList>
    </citation>
    <scope>NUCLEOTIDE SEQUENCE [LARGE SCALE GENOMIC DNA]</scope>
    <source>
        <strain evidence="3 4">NX02</strain>
    </source>
</reference>
<keyword evidence="4" id="KW-1185">Reference proteome</keyword>
<dbReference type="HOGENOM" id="CLU_036856_4_0_5"/>
<evidence type="ECO:0000259" key="2">
    <source>
        <dbReference type="PROSITE" id="PS00745"/>
    </source>
</evidence>
<name>W0AH10_9SPHN</name>
<accession>W0AH10</accession>
<dbReference type="InterPro" id="IPR000352">
    <property type="entry name" value="Pep_chain_release_fac_I"/>
</dbReference>
<evidence type="ECO:0000256" key="1">
    <source>
        <dbReference type="ARBA" id="ARBA00010835"/>
    </source>
</evidence>
<feature type="domain" description="Prokaryotic-type class I peptide chain release factors" evidence="2">
    <location>
        <begin position="90"/>
        <end position="106"/>
    </location>
</feature>
<dbReference type="SUPFAM" id="SSF75620">
    <property type="entry name" value="Release factor"/>
    <property type="match status" value="1"/>
</dbReference>
<dbReference type="Pfam" id="PF00472">
    <property type="entry name" value="RF-1"/>
    <property type="match status" value="1"/>
</dbReference>
<dbReference type="Proteomes" id="UP000018851">
    <property type="component" value="Chromosome"/>
</dbReference>
<evidence type="ECO:0000313" key="3">
    <source>
        <dbReference type="EMBL" id="AHE55832.1"/>
    </source>
</evidence>
<dbReference type="STRING" id="1123269.NX02_20955"/>
<dbReference type="PROSITE" id="PS00745">
    <property type="entry name" value="RF_PROK_I"/>
    <property type="match status" value="1"/>
</dbReference>
<evidence type="ECO:0000313" key="4">
    <source>
        <dbReference type="Proteomes" id="UP000018851"/>
    </source>
</evidence>
<dbReference type="PANTHER" id="PTHR43804">
    <property type="entry name" value="LD18447P"/>
    <property type="match status" value="1"/>
</dbReference>
<dbReference type="NCBIfam" id="TIGR03072">
    <property type="entry name" value="release_prfH"/>
    <property type="match status" value="1"/>
</dbReference>
<proteinExistence type="inferred from homology"/>
<comment type="similarity">
    <text evidence="1">Belongs to the prokaryotic/mitochondrial release factor family.</text>
</comment>